<dbReference type="PANTHER" id="PTHR33598">
    <property type="entry name" value="OS02G0833400 PROTEIN"/>
    <property type="match status" value="1"/>
</dbReference>
<keyword evidence="2" id="KW-1185">Reference proteome</keyword>
<protein>
    <submittedName>
        <fullName evidence="1">DUF760 domain-containing protein</fullName>
    </submittedName>
</protein>
<dbReference type="Pfam" id="PF05542">
    <property type="entry name" value="DUF760"/>
    <property type="match status" value="1"/>
</dbReference>
<sequence length="109" mass="11896">MNSLPHTGREKTDNPLWDYVQSLSPEAIAKLSQPNPEVAQVMERSIAGMLGTLPPEGFDVAVTTSRENLSKLLVSAMMNGYFLNSAHQRMAFDQSLQAVQMDDNADGDG</sequence>
<proteinExistence type="predicted"/>
<name>A0ABY5AK27_9CYAN</name>
<dbReference type="InterPro" id="IPR008479">
    <property type="entry name" value="DUF760"/>
</dbReference>
<evidence type="ECO:0000313" key="1">
    <source>
        <dbReference type="EMBL" id="USR89311.1"/>
    </source>
</evidence>
<dbReference type="RefSeq" id="WP_252659491.1">
    <property type="nucleotide sequence ID" value="NZ_CP098611.1"/>
</dbReference>
<organism evidence="1 2">
    <name type="scientific">Phormidium yuhuli AB48</name>
    <dbReference type="NCBI Taxonomy" id="2940671"/>
    <lineage>
        <taxon>Bacteria</taxon>
        <taxon>Bacillati</taxon>
        <taxon>Cyanobacteriota</taxon>
        <taxon>Cyanophyceae</taxon>
        <taxon>Oscillatoriophycideae</taxon>
        <taxon>Oscillatoriales</taxon>
        <taxon>Oscillatoriaceae</taxon>
        <taxon>Phormidium</taxon>
        <taxon>Phormidium yuhuli</taxon>
    </lineage>
</organism>
<gene>
    <name evidence="1" type="ORF">NEA10_10435</name>
</gene>
<dbReference type="PANTHER" id="PTHR33598:SF2">
    <property type="entry name" value="MAR-BINDING FILAMENT-LIKE PROTEIN"/>
    <property type="match status" value="1"/>
</dbReference>
<accession>A0ABY5AK27</accession>
<dbReference type="Proteomes" id="UP001056708">
    <property type="component" value="Chromosome"/>
</dbReference>
<reference evidence="1" key="1">
    <citation type="submission" date="2022-06" db="EMBL/GenBank/DDBJ databases">
        <title>Genome sequence of Phormidium yuhuli AB48 isolated from an industrial photobioreactor environment.</title>
        <authorList>
            <person name="Qiu Y."/>
            <person name="Noonan A.J.C."/>
            <person name="Dofher K."/>
            <person name="Koch M."/>
            <person name="Kieft B."/>
            <person name="Lin X."/>
            <person name="Ziels R.M."/>
            <person name="Hallam S.J."/>
        </authorList>
    </citation>
    <scope>NUCLEOTIDE SEQUENCE</scope>
    <source>
        <strain evidence="1">AB48</strain>
    </source>
</reference>
<evidence type="ECO:0000313" key="2">
    <source>
        <dbReference type="Proteomes" id="UP001056708"/>
    </source>
</evidence>
<dbReference type="EMBL" id="CP098611">
    <property type="protein sequence ID" value="USR89311.1"/>
    <property type="molecule type" value="Genomic_DNA"/>
</dbReference>